<reference evidence="1" key="1">
    <citation type="submission" date="2021-06" db="EMBL/GenBank/DDBJ databases">
        <authorList>
            <person name="Kallberg Y."/>
            <person name="Tangrot J."/>
            <person name="Rosling A."/>
        </authorList>
    </citation>
    <scope>NUCLEOTIDE SEQUENCE</scope>
    <source>
        <strain evidence="1">MA461A</strain>
    </source>
</reference>
<gene>
    <name evidence="1" type="ORF">RPERSI_LOCUS8608</name>
</gene>
<name>A0ACA9NP04_9GLOM</name>
<comment type="caution">
    <text evidence="1">The sequence shown here is derived from an EMBL/GenBank/DDBJ whole genome shotgun (WGS) entry which is preliminary data.</text>
</comment>
<dbReference type="Proteomes" id="UP000789920">
    <property type="component" value="Unassembled WGS sequence"/>
</dbReference>
<accession>A0ACA9NP04</accession>
<proteinExistence type="predicted"/>
<sequence>MLMKTNGLDKGPKTNKLVWISQREDTSRDQSIELANYINLNSRKT</sequence>
<dbReference type="EMBL" id="CAJVQC010015678">
    <property type="protein sequence ID" value="CAG8669409.1"/>
    <property type="molecule type" value="Genomic_DNA"/>
</dbReference>
<organism evidence="1 2">
    <name type="scientific">Racocetra persica</name>
    <dbReference type="NCBI Taxonomy" id="160502"/>
    <lineage>
        <taxon>Eukaryota</taxon>
        <taxon>Fungi</taxon>
        <taxon>Fungi incertae sedis</taxon>
        <taxon>Mucoromycota</taxon>
        <taxon>Glomeromycotina</taxon>
        <taxon>Glomeromycetes</taxon>
        <taxon>Diversisporales</taxon>
        <taxon>Gigasporaceae</taxon>
        <taxon>Racocetra</taxon>
    </lineage>
</organism>
<evidence type="ECO:0000313" key="2">
    <source>
        <dbReference type="Proteomes" id="UP000789920"/>
    </source>
</evidence>
<evidence type="ECO:0000313" key="1">
    <source>
        <dbReference type="EMBL" id="CAG8669409.1"/>
    </source>
</evidence>
<protein>
    <submittedName>
        <fullName evidence="1">28660_t:CDS:1</fullName>
    </submittedName>
</protein>
<keyword evidence="2" id="KW-1185">Reference proteome</keyword>